<dbReference type="SUPFAM" id="SSF53901">
    <property type="entry name" value="Thiolase-like"/>
    <property type="match status" value="2"/>
</dbReference>
<comment type="caution">
    <text evidence="4">The sequence shown here is derived from an EMBL/GenBank/DDBJ whole genome shotgun (WGS) entry which is preliminary data.</text>
</comment>
<dbReference type="RefSeq" id="WP_378271927.1">
    <property type="nucleotide sequence ID" value="NZ_JBHUKR010000030.1"/>
</dbReference>
<evidence type="ECO:0000259" key="3">
    <source>
        <dbReference type="Pfam" id="PF08541"/>
    </source>
</evidence>
<dbReference type="PANTHER" id="PTHR34069:SF2">
    <property type="entry name" value="BETA-KETOACYL-[ACYL-CARRIER-PROTEIN] SYNTHASE III"/>
    <property type="match status" value="1"/>
</dbReference>
<keyword evidence="1" id="KW-0808">Transferase</keyword>
<evidence type="ECO:0000256" key="1">
    <source>
        <dbReference type="ARBA" id="ARBA00022679"/>
    </source>
</evidence>
<dbReference type="PANTHER" id="PTHR34069">
    <property type="entry name" value="3-OXOACYL-[ACYL-CARRIER-PROTEIN] SYNTHASE 3"/>
    <property type="match status" value="1"/>
</dbReference>
<keyword evidence="5" id="KW-1185">Reference proteome</keyword>
<organism evidence="4 5">
    <name type="scientific">Amycolatopsis pigmentata</name>
    <dbReference type="NCBI Taxonomy" id="450801"/>
    <lineage>
        <taxon>Bacteria</taxon>
        <taxon>Bacillati</taxon>
        <taxon>Actinomycetota</taxon>
        <taxon>Actinomycetes</taxon>
        <taxon>Pseudonocardiales</taxon>
        <taxon>Pseudonocardiaceae</taxon>
        <taxon>Amycolatopsis</taxon>
    </lineage>
</organism>
<reference evidence="5" key="1">
    <citation type="journal article" date="2019" name="Int. J. Syst. Evol. Microbiol.">
        <title>The Global Catalogue of Microorganisms (GCM) 10K type strain sequencing project: providing services to taxonomists for standard genome sequencing and annotation.</title>
        <authorList>
            <consortium name="The Broad Institute Genomics Platform"/>
            <consortium name="The Broad Institute Genome Sequencing Center for Infectious Disease"/>
            <person name="Wu L."/>
            <person name="Ma J."/>
        </authorList>
    </citation>
    <scope>NUCLEOTIDE SEQUENCE [LARGE SCALE GENOMIC DNA]</scope>
    <source>
        <strain evidence="5">CGMCC 4.7645</strain>
    </source>
</reference>
<dbReference type="Proteomes" id="UP001597417">
    <property type="component" value="Unassembled WGS sequence"/>
</dbReference>
<gene>
    <name evidence="4" type="ORF">ACFSXZ_40900</name>
</gene>
<name>A0ABW5G6H3_9PSEU</name>
<protein>
    <submittedName>
        <fullName evidence="4">3-oxoacyl-[acyl-carrier-protein] synthase III C-terminal domain-containing protein</fullName>
    </submittedName>
</protein>
<dbReference type="Pfam" id="PF08541">
    <property type="entry name" value="ACP_syn_III_C"/>
    <property type="match status" value="1"/>
</dbReference>
<proteinExistence type="predicted"/>
<dbReference type="InterPro" id="IPR013747">
    <property type="entry name" value="ACP_syn_III_C"/>
</dbReference>
<evidence type="ECO:0000256" key="2">
    <source>
        <dbReference type="ARBA" id="ARBA00023315"/>
    </source>
</evidence>
<feature type="domain" description="Beta-ketoacyl-[acyl-carrier-protein] synthase III C-terminal" evidence="3">
    <location>
        <begin position="246"/>
        <end position="337"/>
    </location>
</feature>
<dbReference type="EMBL" id="JBHUKR010000030">
    <property type="protein sequence ID" value="MFD2422701.1"/>
    <property type="molecule type" value="Genomic_DNA"/>
</dbReference>
<dbReference type="Gene3D" id="3.40.47.10">
    <property type="match status" value="2"/>
</dbReference>
<sequence length="354" mass="37318">MRYDHVHVLGLATDIGRLVPVTDANATTAYDPEETAAVGQKSVAITAMPGPQLAIRAGRRALTAVRETGGTNQTSMVGLHLHTSLLSCGLDFWSLASHIRSQLGIGAGAALSVNIDAMSNSAVAATDTAATYLTARPDLDTVLITIGDTFTPPFQRFSDHGLVYGDAGAALLIGRHPGLAQLVSTASWCEPDLEGTTRPHPEAVTTHTAANLRAAKRGWLARGEARREHAHTLIRTAVAETVKAALADADLTLDEVRWVLPPFYGRNLLRRQVLEPLGLPEERTLAGLGLRVGHCGAADQILALDHLTRHNLVEPGDRVLLLGIGLGMTWTAAVLEIGTLPATEPAEKGGALAA</sequence>
<keyword evidence="2" id="KW-0012">Acyltransferase</keyword>
<dbReference type="InterPro" id="IPR016039">
    <property type="entry name" value="Thiolase-like"/>
</dbReference>
<evidence type="ECO:0000313" key="4">
    <source>
        <dbReference type="EMBL" id="MFD2422701.1"/>
    </source>
</evidence>
<accession>A0ABW5G6H3</accession>
<evidence type="ECO:0000313" key="5">
    <source>
        <dbReference type="Proteomes" id="UP001597417"/>
    </source>
</evidence>